<accession>V9GZF0</accession>
<organism evidence="2">
    <name type="scientific">Chlorocebus aethiops</name>
    <name type="common">Green monkey</name>
    <name type="synonym">Cercopithecus aethiops</name>
    <dbReference type="NCBI Taxonomy" id="9534"/>
    <lineage>
        <taxon>Eukaryota</taxon>
        <taxon>Metazoa</taxon>
        <taxon>Chordata</taxon>
        <taxon>Craniata</taxon>
        <taxon>Vertebrata</taxon>
        <taxon>Euteleostomi</taxon>
        <taxon>Mammalia</taxon>
        <taxon>Eutheria</taxon>
        <taxon>Euarchontoglires</taxon>
        <taxon>Primates</taxon>
        <taxon>Haplorrhini</taxon>
        <taxon>Catarrhini</taxon>
        <taxon>Cercopithecidae</taxon>
        <taxon>Cercopithecinae</taxon>
        <taxon>Chlorocebus</taxon>
    </lineage>
</organism>
<feature type="region of interest" description="Disordered" evidence="1">
    <location>
        <begin position="1"/>
        <end position="20"/>
    </location>
</feature>
<feature type="region of interest" description="Disordered" evidence="1">
    <location>
        <begin position="76"/>
        <end position="95"/>
    </location>
</feature>
<evidence type="ECO:0000313" key="2">
    <source>
        <dbReference type="EMBL" id="AAA35361.1"/>
    </source>
</evidence>
<reference evidence="2" key="1">
    <citation type="journal article" date="1991" name="Virology">
        <title>Analysis of complex mutations induced in cells by herpes simplex virus type-1.</title>
        <authorList>
            <person name="Hwang C.B.C."/>
            <person name="Shillitoe E.J."/>
        </authorList>
    </citation>
    <scope>NUCLEOTIDE SEQUENCE</scope>
</reference>
<name>V9GZF0_CHLAE</name>
<proteinExistence type="predicted"/>
<evidence type="ECO:0000256" key="1">
    <source>
        <dbReference type="SAM" id="MobiDB-lite"/>
    </source>
</evidence>
<protein>
    <submittedName>
        <fullName evidence="2">C.aethiops open reading frame A protein</fullName>
    </submittedName>
</protein>
<dbReference type="EMBL" id="M59434">
    <property type="protein sequence ID" value="AAA35361.1"/>
    <property type="molecule type" value="Genomic_DNA"/>
</dbReference>
<dbReference type="AlphaFoldDB" id="V9GZF0"/>
<sequence length="95" mass="10766">MGRLLIPSNPDNRNKNNEEGDINEIRSLSRLYWRYNVRQLYSLCGPRTLASGVRSGQCGIQCDGCQRKDVYHQLHGKSGPERYLPELGFSDPGRG</sequence>